<dbReference type="EMBL" id="BMSC01000001">
    <property type="protein sequence ID" value="GGU56015.1"/>
    <property type="molecule type" value="Genomic_DNA"/>
</dbReference>
<gene>
    <name evidence="4" type="ORF">GCM10010227_06720</name>
    <name evidence="3" type="ORF">Sgou_37470</name>
</gene>
<dbReference type="Proteomes" id="UP000660975">
    <property type="component" value="Unassembled WGS sequence"/>
</dbReference>
<protein>
    <recommendedName>
        <fullName evidence="2">Transposase IS701-like DDE domain-containing protein</fullName>
    </recommendedName>
</protein>
<dbReference type="AlphaFoldDB" id="A0A8H9HE43"/>
<reference evidence="4" key="1">
    <citation type="journal article" date="2014" name="Int. J. Syst. Evol. Microbiol.">
        <title>Complete genome sequence of Corynebacterium casei LMG S-19264T (=DSM 44701T), isolated from a smear-ripened cheese.</title>
        <authorList>
            <consortium name="US DOE Joint Genome Institute (JGI-PGF)"/>
            <person name="Walter F."/>
            <person name="Albersmeier A."/>
            <person name="Kalinowski J."/>
            <person name="Ruckert C."/>
        </authorList>
    </citation>
    <scope>NUCLEOTIDE SEQUENCE</scope>
    <source>
        <strain evidence="4">JCM 4136</strain>
    </source>
</reference>
<dbReference type="Pfam" id="PF13546">
    <property type="entry name" value="DDE_5"/>
    <property type="match status" value="1"/>
</dbReference>
<evidence type="ECO:0000313" key="3">
    <source>
        <dbReference type="EMBL" id="GFH79077.1"/>
    </source>
</evidence>
<reference evidence="4" key="3">
    <citation type="submission" date="2020-09" db="EMBL/GenBank/DDBJ databases">
        <authorList>
            <person name="Sun Q."/>
            <person name="Ohkuma M."/>
        </authorList>
    </citation>
    <scope>NUCLEOTIDE SEQUENCE</scope>
    <source>
        <strain evidence="4">JCM 4136</strain>
    </source>
</reference>
<reference evidence="3 5" key="2">
    <citation type="submission" date="2020-02" db="EMBL/GenBank/DDBJ databases">
        <title>Whole genome shotgun sequence of Streptomyces gougerotii NBRC 13043.</title>
        <authorList>
            <person name="Ichikawa N."/>
            <person name="Komaki H."/>
            <person name="Tamura T."/>
        </authorList>
    </citation>
    <scope>NUCLEOTIDE SEQUENCE [LARGE SCALE GENOMIC DNA]</scope>
    <source>
        <strain evidence="3 5">NBRC 13043</strain>
    </source>
</reference>
<evidence type="ECO:0000313" key="4">
    <source>
        <dbReference type="EMBL" id="GGU56015.1"/>
    </source>
</evidence>
<dbReference type="EMBL" id="BLLO01000020">
    <property type="protein sequence ID" value="GFH79077.1"/>
    <property type="molecule type" value="Genomic_DNA"/>
</dbReference>
<accession>A0A8H9HE43</accession>
<keyword evidence="5" id="KW-1185">Reference proteome</keyword>
<dbReference type="InterPro" id="IPR038721">
    <property type="entry name" value="IS701-like_DDE_dom"/>
</dbReference>
<feature type="domain" description="Transposase IS701-like DDE" evidence="2">
    <location>
        <begin position="9"/>
        <end position="157"/>
    </location>
</feature>
<evidence type="ECO:0000259" key="2">
    <source>
        <dbReference type="Pfam" id="PF13546"/>
    </source>
</evidence>
<feature type="compositionally biased region" description="Basic residues" evidence="1">
    <location>
        <begin position="122"/>
        <end position="136"/>
    </location>
</feature>
<proteinExistence type="predicted"/>
<evidence type="ECO:0000256" key="1">
    <source>
        <dbReference type="SAM" id="MobiDB-lite"/>
    </source>
</evidence>
<organism evidence="4 6">
    <name type="scientific">Streptomyces gougerotii</name>
    <dbReference type="NCBI Taxonomy" id="53448"/>
    <lineage>
        <taxon>Bacteria</taxon>
        <taxon>Bacillati</taxon>
        <taxon>Actinomycetota</taxon>
        <taxon>Actinomycetes</taxon>
        <taxon>Kitasatosporales</taxon>
        <taxon>Streptomycetaceae</taxon>
        <taxon>Streptomyces</taxon>
        <taxon>Streptomyces diastaticus group</taxon>
    </lineage>
</organism>
<evidence type="ECO:0000313" key="5">
    <source>
        <dbReference type="Proteomes" id="UP000480804"/>
    </source>
</evidence>
<evidence type="ECO:0000313" key="6">
    <source>
        <dbReference type="Proteomes" id="UP000660975"/>
    </source>
</evidence>
<name>A0A8H9HE43_9ACTN</name>
<sequence>MRRARRTGLFCHVYGRAKTASQFIPGWPYSFVAVLQMGATSWTQILDAVRLGPADDATAVTAARLRDVVERLIAAGQWGPGEPDIVIVTDAGYDVTPLARILRNLPELVGRVRSGRPTRLPKPPRLHGPKGGRPPKHGPGFRFAESETWPERTVTTPHGHRELRQGDRAGPGPAPGPCGRPRRRAPGAGGRASAAVQLPGWGRPVMTTRTAPGRRSPPAASTA</sequence>
<comment type="caution">
    <text evidence="4">The sequence shown here is derived from an EMBL/GenBank/DDBJ whole genome shotgun (WGS) entry which is preliminary data.</text>
</comment>
<feature type="region of interest" description="Disordered" evidence="1">
    <location>
        <begin position="113"/>
        <end position="223"/>
    </location>
</feature>
<dbReference type="Proteomes" id="UP000480804">
    <property type="component" value="Unassembled WGS sequence"/>
</dbReference>